<sequence>MFKLTKNVKLQFLVYCEMLKLIIIIIILGTIIGGGFGQLRIVGGRNAKINQYPYQISLQSSSGFHFCGGSLISNTWVMTAAHCAEVEDDYENIRTCKIRVGSSRYNKGGQILNIRSAILHPYYNSKTIANDIALLRLASPVTIQSAKPARLPRQDQEIPDGTSLKVTGWGVINTFTRDNSIILQAVEVPTINDRICNRIYIRNMKNRFCAGFLATGGKDSCQGDSGGPAAIDGIIFGIISSGYSCAEPYFPGVYTKVSKFRNWIKQITGV</sequence>
<feature type="transmembrane region" description="Helical" evidence="10">
    <location>
        <begin position="12"/>
        <end position="36"/>
    </location>
</feature>
<name>A0A9P0GKL2_9CUCU</name>
<evidence type="ECO:0000256" key="1">
    <source>
        <dbReference type="ARBA" id="ARBA00004613"/>
    </source>
</evidence>
<keyword evidence="10" id="KW-0472">Membrane</keyword>
<dbReference type="SUPFAM" id="SSF50494">
    <property type="entry name" value="Trypsin-like serine proteases"/>
    <property type="match status" value="1"/>
</dbReference>
<dbReference type="InterPro" id="IPR018114">
    <property type="entry name" value="TRYPSIN_HIS"/>
</dbReference>
<evidence type="ECO:0000313" key="13">
    <source>
        <dbReference type="Proteomes" id="UP001153636"/>
    </source>
</evidence>
<evidence type="ECO:0000256" key="6">
    <source>
        <dbReference type="ARBA" id="ARBA00022801"/>
    </source>
</evidence>
<evidence type="ECO:0000256" key="9">
    <source>
        <dbReference type="ARBA" id="ARBA00023157"/>
    </source>
</evidence>
<dbReference type="InterPro" id="IPR001254">
    <property type="entry name" value="Trypsin_dom"/>
</dbReference>
<evidence type="ECO:0000256" key="10">
    <source>
        <dbReference type="SAM" id="Phobius"/>
    </source>
</evidence>
<keyword evidence="8" id="KW-0865">Zymogen</keyword>
<evidence type="ECO:0000256" key="3">
    <source>
        <dbReference type="ARBA" id="ARBA00022525"/>
    </source>
</evidence>
<feature type="domain" description="Peptidase S1" evidence="11">
    <location>
        <begin position="41"/>
        <end position="269"/>
    </location>
</feature>
<proteinExistence type="inferred from homology"/>
<evidence type="ECO:0000256" key="2">
    <source>
        <dbReference type="ARBA" id="ARBA00007664"/>
    </source>
</evidence>
<dbReference type="InterPro" id="IPR043504">
    <property type="entry name" value="Peptidase_S1_PA_chymotrypsin"/>
</dbReference>
<dbReference type="InterPro" id="IPR001314">
    <property type="entry name" value="Peptidase_S1A"/>
</dbReference>
<protein>
    <recommendedName>
        <fullName evidence="11">Peptidase S1 domain-containing protein</fullName>
    </recommendedName>
</protein>
<dbReference type="OrthoDB" id="312459at2759"/>
<comment type="subcellular location">
    <subcellularLocation>
        <location evidence="1">Secreted</location>
    </subcellularLocation>
</comment>
<keyword evidence="9" id="KW-1015">Disulfide bond</keyword>
<dbReference type="PANTHER" id="PTHR24264:SF65">
    <property type="entry name" value="SRCR DOMAIN-CONTAINING PROTEIN"/>
    <property type="match status" value="1"/>
</dbReference>
<dbReference type="InterPro" id="IPR050127">
    <property type="entry name" value="Serine_Proteases_S1"/>
</dbReference>
<dbReference type="GO" id="GO:0006508">
    <property type="term" value="P:proteolysis"/>
    <property type="evidence" value="ECO:0007669"/>
    <property type="project" value="UniProtKB-KW"/>
</dbReference>
<reference evidence="12" key="1">
    <citation type="submission" date="2022-01" db="EMBL/GenBank/DDBJ databases">
        <authorList>
            <person name="King R."/>
        </authorList>
    </citation>
    <scope>NUCLEOTIDE SEQUENCE</scope>
</reference>
<dbReference type="CDD" id="cd00190">
    <property type="entry name" value="Tryp_SPc"/>
    <property type="match status" value="1"/>
</dbReference>
<dbReference type="Gene3D" id="2.40.10.10">
    <property type="entry name" value="Trypsin-like serine proteases"/>
    <property type="match status" value="1"/>
</dbReference>
<keyword evidence="5" id="KW-0732">Signal</keyword>
<accession>A0A9P0GKL2</accession>
<evidence type="ECO:0000256" key="5">
    <source>
        <dbReference type="ARBA" id="ARBA00022729"/>
    </source>
</evidence>
<dbReference type="PROSITE" id="PS00134">
    <property type="entry name" value="TRYPSIN_HIS"/>
    <property type="match status" value="1"/>
</dbReference>
<keyword evidence="6" id="KW-0378">Hydrolase</keyword>
<keyword evidence="7" id="KW-0720">Serine protease</keyword>
<keyword evidence="10" id="KW-1133">Transmembrane helix</keyword>
<dbReference type="AlphaFoldDB" id="A0A9P0GKL2"/>
<comment type="similarity">
    <text evidence="2">Belongs to the peptidase S1 family.</text>
</comment>
<dbReference type="Proteomes" id="UP001153636">
    <property type="component" value="Chromosome 7"/>
</dbReference>
<dbReference type="EMBL" id="OV651819">
    <property type="protein sequence ID" value="CAH1113151.1"/>
    <property type="molecule type" value="Genomic_DNA"/>
</dbReference>
<evidence type="ECO:0000256" key="4">
    <source>
        <dbReference type="ARBA" id="ARBA00022670"/>
    </source>
</evidence>
<evidence type="ECO:0000256" key="7">
    <source>
        <dbReference type="ARBA" id="ARBA00022825"/>
    </source>
</evidence>
<keyword evidence="3" id="KW-0964">Secreted</keyword>
<keyword evidence="13" id="KW-1185">Reference proteome</keyword>
<keyword evidence="10" id="KW-0812">Transmembrane</keyword>
<dbReference type="InterPro" id="IPR009003">
    <property type="entry name" value="Peptidase_S1_PA"/>
</dbReference>
<evidence type="ECO:0000313" key="12">
    <source>
        <dbReference type="EMBL" id="CAH1113151.1"/>
    </source>
</evidence>
<evidence type="ECO:0000259" key="11">
    <source>
        <dbReference type="PROSITE" id="PS50240"/>
    </source>
</evidence>
<dbReference type="GO" id="GO:0005615">
    <property type="term" value="C:extracellular space"/>
    <property type="evidence" value="ECO:0007669"/>
    <property type="project" value="TreeGrafter"/>
</dbReference>
<evidence type="ECO:0000256" key="8">
    <source>
        <dbReference type="ARBA" id="ARBA00023145"/>
    </source>
</evidence>
<gene>
    <name evidence="12" type="ORF">PSYICH_LOCUS13938</name>
</gene>
<dbReference type="SMART" id="SM00020">
    <property type="entry name" value="Tryp_SPc"/>
    <property type="match status" value="1"/>
</dbReference>
<dbReference type="FunFam" id="2.40.10.10:FF:000077">
    <property type="entry name" value="Predicted protein"/>
    <property type="match status" value="1"/>
</dbReference>
<dbReference type="PROSITE" id="PS50240">
    <property type="entry name" value="TRYPSIN_DOM"/>
    <property type="match status" value="1"/>
</dbReference>
<organism evidence="12 13">
    <name type="scientific">Psylliodes chrysocephalus</name>
    <dbReference type="NCBI Taxonomy" id="3402493"/>
    <lineage>
        <taxon>Eukaryota</taxon>
        <taxon>Metazoa</taxon>
        <taxon>Ecdysozoa</taxon>
        <taxon>Arthropoda</taxon>
        <taxon>Hexapoda</taxon>
        <taxon>Insecta</taxon>
        <taxon>Pterygota</taxon>
        <taxon>Neoptera</taxon>
        <taxon>Endopterygota</taxon>
        <taxon>Coleoptera</taxon>
        <taxon>Polyphaga</taxon>
        <taxon>Cucujiformia</taxon>
        <taxon>Chrysomeloidea</taxon>
        <taxon>Chrysomelidae</taxon>
        <taxon>Galerucinae</taxon>
        <taxon>Alticini</taxon>
        <taxon>Psylliodes</taxon>
    </lineage>
</organism>
<dbReference type="PANTHER" id="PTHR24264">
    <property type="entry name" value="TRYPSIN-RELATED"/>
    <property type="match status" value="1"/>
</dbReference>
<keyword evidence="4" id="KW-0645">Protease</keyword>
<dbReference type="Pfam" id="PF00089">
    <property type="entry name" value="Trypsin"/>
    <property type="match status" value="1"/>
</dbReference>
<dbReference type="PRINTS" id="PR00722">
    <property type="entry name" value="CHYMOTRYPSIN"/>
</dbReference>
<dbReference type="GO" id="GO:0004252">
    <property type="term" value="F:serine-type endopeptidase activity"/>
    <property type="evidence" value="ECO:0007669"/>
    <property type="project" value="InterPro"/>
</dbReference>